<dbReference type="InterPro" id="IPR016047">
    <property type="entry name" value="M23ase_b-sheet_dom"/>
</dbReference>
<dbReference type="Pfam" id="PF01551">
    <property type="entry name" value="Peptidase_M23"/>
    <property type="match status" value="1"/>
</dbReference>
<dbReference type="GO" id="GO:0004222">
    <property type="term" value="F:metalloendopeptidase activity"/>
    <property type="evidence" value="ECO:0007669"/>
    <property type="project" value="TreeGrafter"/>
</dbReference>
<dbReference type="InterPro" id="IPR050570">
    <property type="entry name" value="Cell_wall_metabolism_enzyme"/>
</dbReference>
<evidence type="ECO:0000256" key="1">
    <source>
        <dbReference type="SAM" id="Coils"/>
    </source>
</evidence>
<dbReference type="Gene3D" id="2.70.70.10">
    <property type="entry name" value="Glucose Permease (Domain IIA)"/>
    <property type="match status" value="1"/>
</dbReference>
<proteinExistence type="predicted"/>
<reference evidence="3" key="1">
    <citation type="journal article" date="2014" name="Int. J. Syst. Evol. Microbiol.">
        <title>Complete genome sequence of Corynebacterium casei LMG S-19264T (=DSM 44701T), isolated from a smear-ripened cheese.</title>
        <authorList>
            <consortium name="US DOE Joint Genome Institute (JGI-PGF)"/>
            <person name="Walter F."/>
            <person name="Albersmeier A."/>
            <person name="Kalinowski J."/>
            <person name="Ruckert C."/>
        </authorList>
    </citation>
    <scope>NUCLEOTIDE SEQUENCE</scope>
    <source>
        <strain evidence="3">JCM 4059</strain>
    </source>
</reference>
<comment type="caution">
    <text evidence="3">The sequence shown here is derived from an EMBL/GenBank/DDBJ whole genome shotgun (WGS) entry which is preliminary data.</text>
</comment>
<feature type="domain" description="M23ase beta-sheet core" evidence="2">
    <location>
        <begin position="253"/>
        <end position="344"/>
    </location>
</feature>
<evidence type="ECO:0000259" key="2">
    <source>
        <dbReference type="Pfam" id="PF01551"/>
    </source>
</evidence>
<keyword evidence="1" id="KW-0175">Coiled coil</keyword>
<keyword evidence="4" id="KW-1185">Reference proteome</keyword>
<sequence>MARWALSLAGLSVLCVAVCPLFGAAPSVAGRTSKRLASVGSEVVRLAREESRIQQGYEDGLREAGGHRRLGERLARELRQEELVRAALLQDAGAVARAQYRTGGFTAHGSMAVAEDPVELLELQSTDTARRQRLARMLIEADGRRQALASGRLSATVSLQTVSAGVSALRGEKEAVTRRLARARAELNSLADAAVRTGQCEPVDLGGLQNGARALQDGANGAGGVSAAGWTRPLLSYQLSAGFGGTGAHWSGHHSGQDFAVPTGTPVRSVGAGTVLFTGCGGPFGMSLVVQHDGGWFSQYAHLAATLPAPGTRVRAGDWIGLSGTTGNSTGPHLHFEVRRTPDYGSAVEPVRWLRARGVVL</sequence>
<dbReference type="EMBL" id="BNBD01000004">
    <property type="protein sequence ID" value="GHF42795.1"/>
    <property type="molecule type" value="Genomic_DNA"/>
</dbReference>
<feature type="coiled-coil region" evidence="1">
    <location>
        <begin position="166"/>
        <end position="193"/>
    </location>
</feature>
<gene>
    <name evidence="3" type="ORF">GCM10010218_24990</name>
</gene>
<organism evidence="3 4">
    <name type="scientific">Streptomyces mashuensis</name>
    <dbReference type="NCBI Taxonomy" id="33904"/>
    <lineage>
        <taxon>Bacteria</taxon>
        <taxon>Bacillati</taxon>
        <taxon>Actinomycetota</taxon>
        <taxon>Actinomycetes</taxon>
        <taxon>Kitasatosporales</taxon>
        <taxon>Streptomycetaceae</taxon>
        <taxon>Streptomyces</taxon>
    </lineage>
</organism>
<reference evidence="3" key="2">
    <citation type="submission" date="2020-09" db="EMBL/GenBank/DDBJ databases">
        <authorList>
            <person name="Sun Q."/>
            <person name="Ohkuma M."/>
        </authorList>
    </citation>
    <scope>NUCLEOTIDE SEQUENCE</scope>
    <source>
        <strain evidence="3">JCM 4059</strain>
    </source>
</reference>
<evidence type="ECO:0000313" key="3">
    <source>
        <dbReference type="EMBL" id="GHF42795.1"/>
    </source>
</evidence>
<dbReference type="Proteomes" id="UP000638313">
    <property type="component" value="Unassembled WGS sequence"/>
</dbReference>
<dbReference type="PANTHER" id="PTHR21666">
    <property type="entry name" value="PEPTIDASE-RELATED"/>
    <property type="match status" value="1"/>
</dbReference>
<dbReference type="SUPFAM" id="SSF51261">
    <property type="entry name" value="Duplicated hybrid motif"/>
    <property type="match status" value="1"/>
</dbReference>
<dbReference type="RefSeq" id="WP_229890879.1">
    <property type="nucleotide sequence ID" value="NZ_BNBD01000004.1"/>
</dbReference>
<accession>A0A919B2D7</accession>
<dbReference type="PANTHER" id="PTHR21666:SF270">
    <property type="entry name" value="MUREIN HYDROLASE ACTIVATOR ENVC"/>
    <property type="match status" value="1"/>
</dbReference>
<name>A0A919B2D7_9ACTN</name>
<dbReference type="InterPro" id="IPR011055">
    <property type="entry name" value="Dup_hybrid_motif"/>
</dbReference>
<dbReference type="AlphaFoldDB" id="A0A919B2D7"/>
<protein>
    <submittedName>
        <fullName evidence="3">Peptidase</fullName>
    </submittedName>
</protein>
<dbReference type="CDD" id="cd12797">
    <property type="entry name" value="M23_peptidase"/>
    <property type="match status" value="1"/>
</dbReference>
<evidence type="ECO:0000313" key="4">
    <source>
        <dbReference type="Proteomes" id="UP000638313"/>
    </source>
</evidence>